<dbReference type="AlphaFoldDB" id="A0A4Q4N7C6"/>
<name>A0A4Q4N7C6_ALTAL</name>
<comment type="caution">
    <text evidence="1">The sequence shown here is derived from an EMBL/GenBank/DDBJ whole genome shotgun (WGS) entry which is preliminary data.</text>
</comment>
<organism evidence="1 2">
    <name type="scientific">Alternaria alternata</name>
    <name type="common">Alternaria rot fungus</name>
    <name type="synonym">Torula alternata</name>
    <dbReference type="NCBI Taxonomy" id="5599"/>
    <lineage>
        <taxon>Eukaryota</taxon>
        <taxon>Fungi</taxon>
        <taxon>Dikarya</taxon>
        <taxon>Ascomycota</taxon>
        <taxon>Pezizomycotina</taxon>
        <taxon>Dothideomycetes</taxon>
        <taxon>Pleosporomycetidae</taxon>
        <taxon>Pleosporales</taxon>
        <taxon>Pleosporineae</taxon>
        <taxon>Pleosporaceae</taxon>
        <taxon>Alternaria</taxon>
        <taxon>Alternaria sect. Alternaria</taxon>
        <taxon>Alternaria alternata complex</taxon>
    </lineage>
</organism>
<dbReference type="EMBL" id="PDXD01000030">
    <property type="protein sequence ID" value="RYN71726.1"/>
    <property type="molecule type" value="Genomic_DNA"/>
</dbReference>
<evidence type="ECO:0000313" key="1">
    <source>
        <dbReference type="EMBL" id="RYN71726.1"/>
    </source>
</evidence>
<reference evidence="2" key="1">
    <citation type="journal article" date="2019" name="bioRxiv">
        <title>Genomics, evolutionary history and diagnostics of the Alternaria alternata species group including apple and Asian pear pathotypes.</title>
        <authorList>
            <person name="Armitage A.D."/>
            <person name="Cockerton H.M."/>
            <person name="Sreenivasaprasad S."/>
            <person name="Woodhall J.W."/>
            <person name="Lane C.R."/>
            <person name="Harrison R.J."/>
            <person name="Clarkson J.P."/>
        </authorList>
    </citation>
    <scope>NUCLEOTIDE SEQUENCE [LARGE SCALE GENOMIC DNA]</scope>
    <source>
        <strain evidence="2">FERA 1177</strain>
    </source>
</reference>
<dbReference type="Proteomes" id="UP000291422">
    <property type="component" value="Unassembled WGS sequence"/>
</dbReference>
<accession>A0A4Q4N7C6</accession>
<protein>
    <submittedName>
        <fullName evidence="1">Uncharacterized protein</fullName>
    </submittedName>
</protein>
<evidence type="ECO:0000313" key="2">
    <source>
        <dbReference type="Proteomes" id="UP000291422"/>
    </source>
</evidence>
<sequence>MLFLAAGVVPASGEALRLVRTGTKLRRTLLDSMSRELQPPLAIRAKTLAMQSCGTAKTSQVFTQGEIGSYLII</sequence>
<gene>
    <name evidence="1" type="ORF">AA0117_g9233</name>
</gene>
<proteinExistence type="predicted"/>